<name>A0A0V0QLP8_PSEPJ</name>
<dbReference type="InParanoid" id="A0A0V0QLP8"/>
<feature type="region of interest" description="Disordered" evidence="1">
    <location>
        <begin position="1"/>
        <end position="24"/>
    </location>
</feature>
<gene>
    <name evidence="2" type="ORF">PPERSA_04088</name>
</gene>
<accession>A0A0V0QLP8</accession>
<keyword evidence="3" id="KW-1185">Reference proteome</keyword>
<proteinExistence type="predicted"/>
<comment type="caution">
    <text evidence="2">The sequence shown here is derived from an EMBL/GenBank/DDBJ whole genome shotgun (WGS) entry which is preliminary data.</text>
</comment>
<evidence type="ECO:0000313" key="3">
    <source>
        <dbReference type="Proteomes" id="UP000054937"/>
    </source>
</evidence>
<evidence type="ECO:0000313" key="2">
    <source>
        <dbReference type="EMBL" id="KRX02885.1"/>
    </source>
</evidence>
<dbReference type="Proteomes" id="UP000054937">
    <property type="component" value="Unassembled WGS sequence"/>
</dbReference>
<feature type="compositionally biased region" description="Basic and acidic residues" evidence="1">
    <location>
        <begin position="1"/>
        <end position="23"/>
    </location>
</feature>
<dbReference type="OMA" id="CVEFTME"/>
<reference evidence="2 3" key="1">
    <citation type="journal article" date="2015" name="Sci. Rep.">
        <title>Genome of the facultative scuticociliatosis pathogen Pseudocohnilembus persalinus provides insight into its virulence through horizontal gene transfer.</title>
        <authorList>
            <person name="Xiong J."/>
            <person name="Wang G."/>
            <person name="Cheng J."/>
            <person name="Tian M."/>
            <person name="Pan X."/>
            <person name="Warren A."/>
            <person name="Jiang C."/>
            <person name="Yuan D."/>
            <person name="Miao W."/>
        </authorList>
    </citation>
    <scope>NUCLEOTIDE SEQUENCE [LARGE SCALE GENOMIC DNA]</scope>
    <source>
        <strain evidence="2">36N120E</strain>
    </source>
</reference>
<sequence length="619" mass="73682">MEIEEESKKQQKSDQRSEFKTFDKQISITNPQIQKAGQIQPNDYEIQEQQYIKIYRQFEKILDQKVDNILQKKFEKLGQKILKIIQNKKKEELAYFINFIFMSVEKTHLNILKEFDEFLFTYLSNERPDKSLSIHRYTGKPTLAEILTSISGEIDQKFRKIQKLNLNAKKFSMVFLFDKVYDLSSDDLSYLAKFMDEEYSDEQFANFQFYFLLPCSSNRKVFISNPSLQIYRSEFCNSEKLINNLILELIKDIRIPLFSKEIFKELSSNYSQYCISYKESARRIKTGLQDYLQEKLQNKDIALIYEYLLDEQPNLNMIPKNIKRIQLKIYISLREGLFISIQLINKILKIICNSKQKTLKLLDYLFKNNQESIYFLLPEINFKESQDVVELAQIIGNMVKKSQHFPEFTERFLEFEKQIIQKNEKRGQDLQTQNIKINNINLNKKNKKQDREQILIESNISSKSRDISLYKQELNKIIRQFIFEKISKIYSEILEKFDDLCYSSHQQLNQLTKPDILQDYVNFLQKEEQKTNNTSILLDIVQGYGREISIKESFQIFKNKIKEFYQEQDIYGAYTNSINELKSMGIIDEGRKFKAVLEKNIFAKTVYCFDADSQQNNNS</sequence>
<protein>
    <submittedName>
        <fullName evidence="2">Uncharacterized protein</fullName>
    </submittedName>
</protein>
<dbReference type="EMBL" id="LDAU01000151">
    <property type="protein sequence ID" value="KRX02885.1"/>
    <property type="molecule type" value="Genomic_DNA"/>
</dbReference>
<organism evidence="2 3">
    <name type="scientific">Pseudocohnilembus persalinus</name>
    <name type="common">Ciliate</name>
    <dbReference type="NCBI Taxonomy" id="266149"/>
    <lineage>
        <taxon>Eukaryota</taxon>
        <taxon>Sar</taxon>
        <taxon>Alveolata</taxon>
        <taxon>Ciliophora</taxon>
        <taxon>Intramacronucleata</taxon>
        <taxon>Oligohymenophorea</taxon>
        <taxon>Scuticociliatia</taxon>
        <taxon>Philasterida</taxon>
        <taxon>Pseudocohnilembidae</taxon>
        <taxon>Pseudocohnilembus</taxon>
    </lineage>
</organism>
<dbReference type="AlphaFoldDB" id="A0A0V0QLP8"/>
<evidence type="ECO:0000256" key="1">
    <source>
        <dbReference type="SAM" id="MobiDB-lite"/>
    </source>
</evidence>